<accession>A0ABS5TCR1</accession>
<dbReference type="InterPro" id="IPR013783">
    <property type="entry name" value="Ig-like_fold"/>
</dbReference>
<comment type="caution">
    <text evidence="3">The sequence shown here is derived from an EMBL/GenBank/DDBJ whole genome shotgun (WGS) entry which is preliminary data.</text>
</comment>
<dbReference type="Gene3D" id="2.60.40.10">
    <property type="entry name" value="Immunoglobulins"/>
    <property type="match status" value="1"/>
</dbReference>
<protein>
    <recommendedName>
        <fullName evidence="5">Fibronectin type-III domain-containing protein</fullName>
    </recommendedName>
</protein>
<dbReference type="SUPFAM" id="SSF49265">
    <property type="entry name" value="Fibronectin type III"/>
    <property type="match status" value="1"/>
</dbReference>
<dbReference type="Proteomes" id="UP001197247">
    <property type="component" value="Unassembled WGS sequence"/>
</dbReference>
<gene>
    <name evidence="3" type="ORF">KIH74_04700</name>
</gene>
<keyword evidence="2" id="KW-0472">Membrane</keyword>
<dbReference type="EMBL" id="JAHBAY010000002">
    <property type="protein sequence ID" value="MBT0768209.1"/>
    <property type="molecule type" value="Genomic_DNA"/>
</dbReference>
<proteinExistence type="predicted"/>
<keyword evidence="4" id="KW-1185">Reference proteome</keyword>
<keyword evidence="2" id="KW-0812">Transmembrane</keyword>
<evidence type="ECO:0008006" key="5">
    <source>
        <dbReference type="Google" id="ProtNLM"/>
    </source>
</evidence>
<organism evidence="3 4">
    <name type="scientific">Kineosporia corallincola</name>
    <dbReference type="NCBI Taxonomy" id="2835133"/>
    <lineage>
        <taxon>Bacteria</taxon>
        <taxon>Bacillati</taxon>
        <taxon>Actinomycetota</taxon>
        <taxon>Actinomycetes</taxon>
        <taxon>Kineosporiales</taxon>
        <taxon>Kineosporiaceae</taxon>
        <taxon>Kineosporia</taxon>
    </lineage>
</organism>
<sequence length="346" mass="37295">MDTPLITLDTNRIRLEPGGQERVPVSVRNPGHHAEVLRLDLVGLEHGWWEVQPPELDLGPGEEATALVVIQPPANAPLTDDPMPFGVRARSSQTVRCSAVEEGDLEIGRVLDLQAVMKPVTSSGRWWTSHRITYTNWGDTDARIQVSAEGSDEHLDFRLRPQELVVPVGGSAVTLLRIRLRRLTLRGMSAWHPFRVVQRSASLSPSTGSSVVHGAFEQVPVLFRGFTALAGIVVVLMMFGVGGAIVSDLTKDPDKTTLPPVPPDAPTVERDAGRATVTWTPVDGATGYEVWRQVAGQQRKLVRPAKATSGYRHRDSRPACYSVVAVAGDAGDGGLPSAPSAPGCLE</sequence>
<name>A0ABS5TCR1_9ACTN</name>
<feature type="region of interest" description="Disordered" evidence="1">
    <location>
        <begin position="251"/>
        <end position="271"/>
    </location>
</feature>
<evidence type="ECO:0000313" key="3">
    <source>
        <dbReference type="EMBL" id="MBT0768209.1"/>
    </source>
</evidence>
<dbReference type="RefSeq" id="WP_214154513.1">
    <property type="nucleotide sequence ID" value="NZ_JAHBAY010000002.1"/>
</dbReference>
<reference evidence="3 4" key="1">
    <citation type="submission" date="2021-05" db="EMBL/GenBank/DDBJ databases">
        <title>Kineosporia and Streptomyces sp. nov. two new marine actinobacteria isolated from Coral.</title>
        <authorList>
            <person name="Buangrab K."/>
            <person name="Sutthacheep M."/>
            <person name="Yeemin T."/>
            <person name="Harunari E."/>
            <person name="Igarashi Y."/>
            <person name="Kanchanasin P."/>
            <person name="Tanasupawat S."/>
            <person name="Phongsopitanun W."/>
        </authorList>
    </citation>
    <scope>NUCLEOTIDE SEQUENCE [LARGE SCALE GENOMIC DNA]</scope>
    <source>
        <strain evidence="3 4">J2-2</strain>
    </source>
</reference>
<keyword evidence="2" id="KW-1133">Transmembrane helix</keyword>
<evidence type="ECO:0000256" key="1">
    <source>
        <dbReference type="SAM" id="MobiDB-lite"/>
    </source>
</evidence>
<evidence type="ECO:0000313" key="4">
    <source>
        <dbReference type="Proteomes" id="UP001197247"/>
    </source>
</evidence>
<feature type="transmembrane region" description="Helical" evidence="2">
    <location>
        <begin position="226"/>
        <end position="246"/>
    </location>
</feature>
<evidence type="ECO:0000256" key="2">
    <source>
        <dbReference type="SAM" id="Phobius"/>
    </source>
</evidence>
<dbReference type="InterPro" id="IPR036116">
    <property type="entry name" value="FN3_sf"/>
</dbReference>